<keyword evidence="4" id="KW-0805">Transcription regulation</keyword>
<keyword evidence="6 9" id="KW-0371">Homeobox</keyword>
<dbReference type="PANTHER" id="PTHR10390">
    <property type="entry name" value="HOMEOBOX PROTEIN SIX"/>
    <property type="match status" value="1"/>
</dbReference>
<dbReference type="SMART" id="SM00389">
    <property type="entry name" value="HOX"/>
    <property type="match status" value="1"/>
</dbReference>
<evidence type="ECO:0000256" key="3">
    <source>
        <dbReference type="ARBA" id="ARBA00022473"/>
    </source>
</evidence>
<dbReference type="CDD" id="cd00086">
    <property type="entry name" value="homeodomain"/>
    <property type="match status" value="1"/>
</dbReference>
<dbReference type="Pfam" id="PF00046">
    <property type="entry name" value="Homeodomain"/>
    <property type="match status" value="1"/>
</dbReference>
<gene>
    <name evidence="12" type="ORF">AFUS01_LOCUS33375</name>
</gene>
<dbReference type="GO" id="GO:0000981">
    <property type="term" value="F:DNA-binding transcription factor activity, RNA polymerase II-specific"/>
    <property type="evidence" value="ECO:0007669"/>
    <property type="project" value="InterPro"/>
</dbReference>
<keyword evidence="13" id="KW-1185">Reference proteome</keyword>
<feature type="DNA-binding region" description="Homeobox" evidence="9">
    <location>
        <begin position="225"/>
        <end position="275"/>
    </location>
</feature>
<evidence type="ECO:0000259" key="11">
    <source>
        <dbReference type="PROSITE" id="PS50071"/>
    </source>
</evidence>
<evidence type="ECO:0000313" key="12">
    <source>
        <dbReference type="EMBL" id="CAG7823141.1"/>
    </source>
</evidence>
<keyword evidence="3" id="KW-0217">Developmental protein</keyword>
<keyword evidence="5 9" id="KW-0238">DNA-binding</keyword>
<sequence>MESVVSNREYHLYHANNPSPSLSKETSSSYCKGVISSADPFNDCRTQSQQSNTTNHHFVKYEQESSNNEKKNKFQPISENWPYLSGDGHSYTGSSSSRKFIFNQEQVVCLCEALQQAGDVRCLRNFLCTLPPELLIGSEAVLRAQASVAFHCSSFQEFYKILENNEFSARNHAELQQLWYRAHYKEAEKIRGRPLGAVDKYRLRKKYPLPKTIWDGEETVYCFKEKSRNALKECYRRNRYPTPDEKRSLAKMTGLTMTQVSNWFKNKRQRDRTPQQQHLNISSIEMVPGLPPTK</sequence>
<keyword evidence="7" id="KW-0804">Transcription</keyword>
<protein>
    <recommendedName>
        <fullName evidence="11">Homeobox domain-containing protein</fullName>
    </recommendedName>
</protein>
<dbReference type="Pfam" id="PF16878">
    <property type="entry name" value="SIX1_SD"/>
    <property type="match status" value="1"/>
</dbReference>
<dbReference type="GO" id="GO:0005667">
    <property type="term" value="C:transcription regulator complex"/>
    <property type="evidence" value="ECO:0007669"/>
    <property type="project" value="TreeGrafter"/>
</dbReference>
<evidence type="ECO:0000256" key="1">
    <source>
        <dbReference type="ARBA" id="ARBA00004123"/>
    </source>
</evidence>
<dbReference type="GO" id="GO:0000978">
    <property type="term" value="F:RNA polymerase II cis-regulatory region sequence-specific DNA binding"/>
    <property type="evidence" value="ECO:0007669"/>
    <property type="project" value="TreeGrafter"/>
</dbReference>
<dbReference type="InterPro" id="IPR031701">
    <property type="entry name" value="SIX1_SD"/>
</dbReference>
<evidence type="ECO:0000256" key="6">
    <source>
        <dbReference type="ARBA" id="ARBA00023155"/>
    </source>
</evidence>
<comment type="subcellular location">
    <subcellularLocation>
        <location evidence="2">Cytoplasm</location>
    </subcellularLocation>
    <subcellularLocation>
        <location evidence="1 9 10">Nucleus</location>
    </subcellularLocation>
</comment>
<comment type="caution">
    <text evidence="12">The sequence shown here is derived from an EMBL/GenBank/DDBJ whole genome shotgun (WGS) entry which is preliminary data.</text>
</comment>
<reference evidence="12" key="1">
    <citation type="submission" date="2021-06" db="EMBL/GenBank/DDBJ databases">
        <authorList>
            <person name="Hodson N. C."/>
            <person name="Mongue J. A."/>
            <person name="Jaron S. K."/>
        </authorList>
    </citation>
    <scope>NUCLEOTIDE SEQUENCE</scope>
</reference>
<evidence type="ECO:0000313" key="13">
    <source>
        <dbReference type="Proteomes" id="UP000708208"/>
    </source>
</evidence>
<name>A0A8J2KX34_9HEXA</name>
<organism evidence="12 13">
    <name type="scientific">Allacma fusca</name>
    <dbReference type="NCBI Taxonomy" id="39272"/>
    <lineage>
        <taxon>Eukaryota</taxon>
        <taxon>Metazoa</taxon>
        <taxon>Ecdysozoa</taxon>
        <taxon>Arthropoda</taxon>
        <taxon>Hexapoda</taxon>
        <taxon>Collembola</taxon>
        <taxon>Symphypleona</taxon>
        <taxon>Sminthuridae</taxon>
        <taxon>Allacma</taxon>
    </lineage>
</organism>
<evidence type="ECO:0000256" key="9">
    <source>
        <dbReference type="PROSITE-ProRule" id="PRU00108"/>
    </source>
</evidence>
<dbReference type="FunFam" id="1.10.10.60:FF:000085">
    <property type="entry name" value="SIX homeobox 5"/>
    <property type="match status" value="1"/>
</dbReference>
<evidence type="ECO:0000256" key="8">
    <source>
        <dbReference type="ARBA" id="ARBA00023242"/>
    </source>
</evidence>
<accession>A0A8J2KX34</accession>
<dbReference type="InterPro" id="IPR017970">
    <property type="entry name" value="Homeobox_CS"/>
</dbReference>
<dbReference type="OrthoDB" id="3501850at2759"/>
<evidence type="ECO:0000256" key="7">
    <source>
        <dbReference type="ARBA" id="ARBA00023163"/>
    </source>
</evidence>
<evidence type="ECO:0000256" key="5">
    <source>
        <dbReference type="ARBA" id="ARBA00023125"/>
    </source>
</evidence>
<evidence type="ECO:0000256" key="2">
    <source>
        <dbReference type="ARBA" id="ARBA00004496"/>
    </source>
</evidence>
<dbReference type="PROSITE" id="PS50071">
    <property type="entry name" value="HOMEOBOX_2"/>
    <property type="match status" value="1"/>
</dbReference>
<feature type="domain" description="Homeobox" evidence="11">
    <location>
        <begin position="223"/>
        <end position="274"/>
    </location>
</feature>
<evidence type="ECO:0000256" key="4">
    <source>
        <dbReference type="ARBA" id="ARBA00023015"/>
    </source>
</evidence>
<proteinExistence type="predicted"/>
<dbReference type="Proteomes" id="UP000708208">
    <property type="component" value="Unassembled WGS sequence"/>
</dbReference>
<dbReference type="PANTHER" id="PTHR10390:SF44">
    <property type="entry name" value="SIX HOMEOBOX 4"/>
    <property type="match status" value="1"/>
</dbReference>
<evidence type="ECO:0000256" key="10">
    <source>
        <dbReference type="RuleBase" id="RU000682"/>
    </source>
</evidence>
<dbReference type="PROSITE" id="PS00027">
    <property type="entry name" value="HOMEOBOX_1"/>
    <property type="match status" value="1"/>
</dbReference>
<dbReference type="InterPro" id="IPR001356">
    <property type="entry name" value="HD"/>
</dbReference>
<dbReference type="GO" id="GO:0005634">
    <property type="term" value="C:nucleus"/>
    <property type="evidence" value="ECO:0007669"/>
    <property type="project" value="UniProtKB-SubCell"/>
</dbReference>
<dbReference type="AlphaFoldDB" id="A0A8J2KX34"/>
<dbReference type="GO" id="GO:0005737">
    <property type="term" value="C:cytoplasm"/>
    <property type="evidence" value="ECO:0007669"/>
    <property type="project" value="UniProtKB-SubCell"/>
</dbReference>
<dbReference type="EMBL" id="CAJVCH010528511">
    <property type="protein sequence ID" value="CAG7823141.1"/>
    <property type="molecule type" value="Genomic_DNA"/>
</dbReference>
<keyword evidence="8 9" id="KW-0539">Nucleus</keyword>